<dbReference type="EMBL" id="DSFE01000002">
    <property type="protein sequence ID" value="HEU97238.1"/>
    <property type="molecule type" value="Genomic_DNA"/>
</dbReference>
<sequence>MNSDLGKNRNLNLVTEKIMVFGIDLSLNRPSSICLHSWNEKKLQLVKVDGEEAILSVILSKSEDYDYLLVAIDAPLSLNEESGFRDLDRLALSLGCKVLPISMEPMKKLAETGSRLSMRIKNLLKNAIVFETHPWSAAKLLGFSNTEEMVEKILGIHLRGDDADAAACCLVGSMLLLGKAAELVSEDGEDIFVIPEVVP</sequence>
<gene>
    <name evidence="1" type="ORF">ENO36_00065</name>
</gene>
<reference evidence="1" key="1">
    <citation type="journal article" date="2020" name="mSystems">
        <title>Genome- and Community-Level Interaction Insights into Carbon Utilization and Element Cycling Functions of Hydrothermarchaeota in Hydrothermal Sediment.</title>
        <authorList>
            <person name="Zhou Z."/>
            <person name="Liu Y."/>
            <person name="Xu W."/>
            <person name="Pan J."/>
            <person name="Luo Z.H."/>
            <person name="Li M."/>
        </authorList>
    </citation>
    <scope>NUCLEOTIDE SEQUENCE [LARGE SCALE GENOMIC DNA]</scope>
    <source>
        <strain evidence="1">SpSt-1259</strain>
    </source>
</reference>
<comment type="caution">
    <text evidence="1">The sequence shown here is derived from an EMBL/GenBank/DDBJ whole genome shotgun (WGS) entry which is preliminary data.</text>
</comment>
<organism evidence="1">
    <name type="scientific">Fervidicoccus fontis</name>
    <dbReference type="NCBI Taxonomy" id="683846"/>
    <lineage>
        <taxon>Archaea</taxon>
        <taxon>Thermoproteota</taxon>
        <taxon>Thermoprotei</taxon>
        <taxon>Fervidicoccales</taxon>
        <taxon>Fervidicoccaceae</taxon>
        <taxon>Fervidicoccus</taxon>
    </lineage>
</organism>
<accession>A0A7C2YSP5</accession>
<evidence type="ECO:0000313" key="1">
    <source>
        <dbReference type="EMBL" id="HEU97238.1"/>
    </source>
</evidence>
<name>A0A7C2YSP5_9CREN</name>
<proteinExistence type="predicted"/>
<dbReference type="Proteomes" id="UP000885664">
    <property type="component" value="Unassembled WGS sequence"/>
</dbReference>
<dbReference type="AlphaFoldDB" id="A0A7C2YSP5"/>
<protein>
    <submittedName>
        <fullName evidence="1">DUF429 domain-containing protein</fullName>
    </submittedName>
</protein>